<evidence type="ECO:0000256" key="1">
    <source>
        <dbReference type="SAM" id="SignalP"/>
    </source>
</evidence>
<evidence type="ECO:0000313" key="3">
    <source>
        <dbReference type="Proteomes" id="UP000515442"/>
    </source>
</evidence>
<keyword evidence="1" id="KW-0732">Signal</keyword>
<dbReference type="Proteomes" id="UP000515442">
    <property type="component" value="Chromosome"/>
</dbReference>
<dbReference type="AlphaFoldDB" id="A0A6S5C8B1"/>
<sequence>MRLLLIALSFFAATASANEKPPVPYYDWGGCPFEGCTYQQWTTKQEVVARAEPSLTAKTLFKVPRGQNVEGLTGVVIVEKPGIVKVLKPVTLGYNDKGEGPQLKLKAGEQLYTLASLGEGAMQFWYKGKTYTLDYDYERNQIKYGATPKSQWWVKIRDRQGREGWVAEAKNFAHMDRFE</sequence>
<gene>
    <name evidence="2" type="ORF">WP3W19E03_42690</name>
</gene>
<proteinExistence type="predicted"/>
<dbReference type="EMBL" id="AP022038">
    <property type="protein sequence ID" value="BBR41744.1"/>
    <property type="molecule type" value="Genomic_DNA"/>
</dbReference>
<name>A0A6S5C8B1_AERVE</name>
<evidence type="ECO:0000313" key="2">
    <source>
        <dbReference type="EMBL" id="BBR41744.1"/>
    </source>
</evidence>
<feature type="signal peptide" evidence="1">
    <location>
        <begin position="1"/>
        <end position="17"/>
    </location>
</feature>
<feature type="chain" id="PRO_5027865597" evidence="1">
    <location>
        <begin position="18"/>
        <end position="179"/>
    </location>
</feature>
<accession>A0A6S5C8B1</accession>
<organism evidence="2 3">
    <name type="scientific">Aeromonas veronii</name>
    <dbReference type="NCBI Taxonomy" id="654"/>
    <lineage>
        <taxon>Bacteria</taxon>
        <taxon>Pseudomonadati</taxon>
        <taxon>Pseudomonadota</taxon>
        <taxon>Gammaproteobacteria</taxon>
        <taxon>Aeromonadales</taxon>
        <taxon>Aeromonadaceae</taxon>
        <taxon>Aeromonas</taxon>
    </lineage>
</organism>
<protein>
    <submittedName>
        <fullName evidence="2">Uncharacterized protein</fullName>
    </submittedName>
</protein>
<reference evidence="2 3" key="1">
    <citation type="submission" date="2019-12" db="EMBL/GenBank/DDBJ databases">
        <title>complete genome sequences of Aeromonas veronii str. WP3-W19-ESBL-03 isolated from wastewater treatment plant effluent.</title>
        <authorList>
            <person name="Sekizuka T."/>
            <person name="Itokawa K."/>
            <person name="Yatsu K."/>
            <person name="Inamine Y."/>
            <person name="Kuroda M."/>
        </authorList>
    </citation>
    <scope>NUCLEOTIDE SEQUENCE [LARGE SCALE GENOMIC DNA]</scope>
    <source>
        <strain evidence="2 3">WP3-W19-ESBL-03</strain>
    </source>
</reference>